<dbReference type="GO" id="GO:0016491">
    <property type="term" value="F:oxidoreductase activity"/>
    <property type="evidence" value="ECO:0007669"/>
    <property type="project" value="UniProtKB-KW"/>
</dbReference>
<feature type="region of interest" description="Disordered" evidence="3">
    <location>
        <begin position="1"/>
        <end position="20"/>
    </location>
</feature>
<keyword evidence="2" id="KW-0560">Oxidoreductase</keyword>
<evidence type="ECO:0000256" key="2">
    <source>
        <dbReference type="ARBA" id="ARBA00023002"/>
    </source>
</evidence>
<comment type="similarity">
    <text evidence="1">Belongs to the short-chain dehydrogenases/reductases (SDR) family.</text>
</comment>
<evidence type="ECO:0000313" key="5">
    <source>
        <dbReference type="Proteomes" id="UP000235786"/>
    </source>
</evidence>
<evidence type="ECO:0000313" key="4">
    <source>
        <dbReference type="EMBL" id="PMD33061.1"/>
    </source>
</evidence>
<sequence>MTTKYASAHKSTNGPGDARPTALQIIKDEDLLDKMHGKVVLITGCSSGIGIETARAFYATGATLFLTARDLTKAKSAIPDLVNSDRVHLLELDLNSFESVRACAAEFLSKSKTLNIFIANAGVMATPVGRTKDGFETQMGTNHLAHFLLFNLLKKRLLESATPELNSRAVLLSSVAHRFSAPNFENLNLEGAYNEWVAYGQSKTANLWTANEIDRRYGAKGLHAFSVHPGGIATPLQKHLSAEVIASMSNDEALAKAMKSPQQGAATTVWAATSKDLNGMGGKYLEDCKIARAWTEADGQYGEGHAAWAYDAEKEEKFWKLSLKLVGLKDDA</sequence>
<gene>
    <name evidence="4" type="ORF">L207DRAFT_639782</name>
</gene>
<dbReference type="AlphaFoldDB" id="A0A2J6R3G5"/>
<dbReference type="PANTHER" id="PTHR24320:SF272">
    <property type="entry name" value="NAD(P)-BINDING ROSSMANN-FOLD SUPERFAMILY PROTEIN"/>
    <property type="match status" value="1"/>
</dbReference>
<proteinExistence type="inferred from homology"/>
<dbReference type="STRING" id="1149755.A0A2J6R3G5"/>
<evidence type="ECO:0000256" key="1">
    <source>
        <dbReference type="ARBA" id="ARBA00006484"/>
    </source>
</evidence>
<feature type="compositionally biased region" description="Polar residues" evidence="3">
    <location>
        <begin position="1"/>
        <end position="14"/>
    </location>
</feature>
<name>A0A2J6R3G5_HYAVF</name>
<dbReference type="Gene3D" id="3.40.50.720">
    <property type="entry name" value="NAD(P)-binding Rossmann-like Domain"/>
    <property type="match status" value="1"/>
</dbReference>
<dbReference type="PRINTS" id="PR00081">
    <property type="entry name" value="GDHRDH"/>
</dbReference>
<dbReference type="InterPro" id="IPR002347">
    <property type="entry name" value="SDR_fam"/>
</dbReference>
<dbReference type="OrthoDB" id="191139at2759"/>
<dbReference type="Pfam" id="PF00106">
    <property type="entry name" value="adh_short"/>
    <property type="match status" value="1"/>
</dbReference>
<dbReference type="InterPro" id="IPR036291">
    <property type="entry name" value="NAD(P)-bd_dom_sf"/>
</dbReference>
<dbReference type="EMBL" id="KZ613957">
    <property type="protein sequence ID" value="PMD33061.1"/>
    <property type="molecule type" value="Genomic_DNA"/>
</dbReference>
<dbReference type="SUPFAM" id="SSF51735">
    <property type="entry name" value="NAD(P)-binding Rossmann-fold domains"/>
    <property type="match status" value="1"/>
</dbReference>
<dbReference type="PANTHER" id="PTHR24320">
    <property type="entry name" value="RETINOL DEHYDROGENASE"/>
    <property type="match status" value="1"/>
</dbReference>
<evidence type="ECO:0000256" key="3">
    <source>
        <dbReference type="SAM" id="MobiDB-lite"/>
    </source>
</evidence>
<protein>
    <submittedName>
        <fullName evidence="4">NAD(P)-binding protein</fullName>
    </submittedName>
</protein>
<reference evidence="4 5" key="1">
    <citation type="submission" date="2016-04" db="EMBL/GenBank/DDBJ databases">
        <title>A degradative enzymes factory behind the ericoid mycorrhizal symbiosis.</title>
        <authorList>
            <consortium name="DOE Joint Genome Institute"/>
            <person name="Martino E."/>
            <person name="Morin E."/>
            <person name="Grelet G."/>
            <person name="Kuo A."/>
            <person name="Kohler A."/>
            <person name="Daghino S."/>
            <person name="Barry K."/>
            <person name="Choi C."/>
            <person name="Cichocki N."/>
            <person name="Clum A."/>
            <person name="Copeland A."/>
            <person name="Hainaut M."/>
            <person name="Haridas S."/>
            <person name="Labutti K."/>
            <person name="Lindquist E."/>
            <person name="Lipzen A."/>
            <person name="Khouja H.-R."/>
            <person name="Murat C."/>
            <person name="Ohm R."/>
            <person name="Olson A."/>
            <person name="Spatafora J."/>
            <person name="Veneault-Fourrey C."/>
            <person name="Henrissat B."/>
            <person name="Grigoriev I."/>
            <person name="Martin F."/>
            <person name="Perotto S."/>
        </authorList>
    </citation>
    <scope>NUCLEOTIDE SEQUENCE [LARGE SCALE GENOMIC DNA]</scope>
    <source>
        <strain evidence="4 5">F</strain>
    </source>
</reference>
<keyword evidence="5" id="KW-1185">Reference proteome</keyword>
<dbReference type="Proteomes" id="UP000235786">
    <property type="component" value="Unassembled WGS sequence"/>
</dbReference>
<accession>A0A2J6R3G5</accession>
<organism evidence="4 5">
    <name type="scientific">Hyaloscypha variabilis (strain UAMH 11265 / GT02V1 / F)</name>
    <name type="common">Meliniomyces variabilis</name>
    <dbReference type="NCBI Taxonomy" id="1149755"/>
    <lineage>
        <taxon>Eukaryota</taxon>
        <taxon>Fungi</taxon>
        <taxon>Dikarya</taxon>
        <taxon>Ascomycota</taxon>
        <taxon>Pezizomycotina</taxon>
        <taxon>Leotiomycetes</taxon>
        <taxon>Helotiales</taxon>
        <taxon>Hyaloscyphaceae</taxon>
        <taxon>Hyaloscypha</taxon>
        <taxon>Hyaloscypha variabilis</taxon>
    </lineage>
</organism>